<dbReference type="Proteomes" id="UP000245942">
    <property type="component" value="Unassembled WGS sequence"/>
</dbReference>
<dbReference type="GeneID" id="37011541"/>
<sequence length="79" mass="8764">MLSAPGIGKAAWHRRLAERGLPLRPLLRCFQPPHYLTLLFSFSAPPADLDPISVSWGFGSGKGGDRIHAREKEQAERVE</sequence>
<evidence type="ECO:0000313" key="2">
    <source>
        <dbReference type="EMBL" id="PWN20110.1"/>
    </source>
</evidence>
<proteinExistence type="predicted"/>
<feature type="compositionally biased region" description="Basic and acidic residues" evidence="1">
    <location>
        <begin position="63"/>
        <end position="79"/>
    </location>
</feature>
<evidence type="ECO:0000313" key="3">
    <source>
        <dbReference type="Proteomes" id="UP000245942"/>
    </source>
</evidence>
<dbReference type="EMBL" id="KZ819329">
    <property type="protein sequence ID" value="PWN20110.1"/>
    <property type="molecule type" value="Genomic_DNA"/>
</dbReference>
<dbReference type="AlphaFoldDB" id="A0A316U4K5"/>
<reference evidence="2 3" key="1">
    <citation type="journal article" date="2018" name="Mol. Biol. Evol.">
        <title>Broad Genomic Sampling Reveals a Smut Pathogenic Ancestry of the Fungal Clade Ustilaginomycotina.</title>
        <authorList>
            <person name="Kijpornyongpan T."/>
            <person name="Mondo S.J."/>
            <person name="Barry K."/>
            <person name="Sandor L."/>
            <person name="Lee J."/>
            <person name="Lipzen A."/>
            <person name="Pangilinan J."/>
            <person name="LaButti K."/>
            <person name="Hainaut M."/>
            <person name="Henrissat B."/>
            <person name="Grigoriev I.V."/>
            <person name="Spatafora J.W."/>
            <person name="Aime M.C."/>
        </authorList>
    </citation>
    <scope>NUCLEOTIDE SEQUENCE [LARGE SCALE GENOMIC DNA]</scope>
    <source>
        <strain evidence="2 3">MCA 4718</strain>
    </source>
</reference>
<protein>
    <submittedName>
        <fullName evidence="2">Uncharacterized protein</fullName>
    </submittedName>
</protein>
<gene>
    <name evidence="2" type="ORF">BCV69DRAFT_219335</name>
</gene>
<feature type="region of interest" description="Disordered" evidence="1">
    <location>
        <begin position="57"/>
        <end position="79"/>
    </location>
</feature>
<evidence type="ECO:0000256" key="1">
    <source>
        <dbReference type="SAM" id="MobiDB-lite"/>
    </source>
</evidence>
<keyword evidence="3" id="KW-1185">Reference proteome</keyword>
<organism evidence="2 3">
    <name type="scientific">Pseudomicrostroma glucosiphilum</name>
    <dbReference type="NCBI Taxonomy" id="1684307"/>
    <lineage>
        <taxon>Eukaryota</taxon>
        <taxon>Fungi</taxon>
        <taxon>Dikarya</taxon>
        <taxon>Basidiomycota</taxon>
        <taxon>Ustilaginomycotina</taxon>
        <taxon>Exobasidiomycetes</taxon>
        <taxon>Microstromatales</taxon>
        <taxon>Microstromatales incertae sedis</taxon>
        <taxon>Pseudomicrostroma</taxon>
    </lineage>
</organism>
<accession>A0A316U4K5</accession>
<name>A0A316U4K5_9BASI</name>
<dbReference type="RefSeq" id="XP_025347270.1">
    <property type="nucleotide sequence ID" value="XM_025489807.1"/>
</dbReference>